<dbReference type="AlphaFoldDB" id="A0A3P3QTL5"/>
<dbReference type="RefSeq" id="WP_046518328.1">
    <property type="nucleotide sequence ID" value="NZ_LAVS01000001.1"/>
</dbReference>
<proteinExistence type="predicted"/>
<dbReference type="Proteomes" id="UP000276260">
    <property type="component" value="Unassembled WGS sequence"/>
</dbReference>
<dbReference type="OrthoDB" id="6267605at2"/>
<name>A0A3P3QTL5_9GAMM</name>
<accession>A0A3P3QTL5</accession>
<protein>
    <submittedName>
        <fullName evidence="1">Uncharacterized protein</fullName>
    </submittedName>
</protein>
<keyword evidence="2" id="KW-1185">Reference proteome</keyword>
<organism evidence="1 2">
    <name type="scientific">Rheinheimera mesophila</name>
    <dbReference type="NCBI Taxonomy" id="1547515"/>
    <lineage>
        <taxon>Bacteria</taxon>
        <taxon>Pseudomonadati</taxon>
        <taxon>Pseudomonadota</taxon>
        <taxon>Gammaproteobacteria</taxon>
        <taxon>Chromatiales</taxon>
        <taxon>Chromatiaceae</taxon>
        <taxon>Rheinheimera</taxon>
    </lineage>
</organism>
<comment type="caution">
    <text evidence="1">The sequence shown here is derived from an EMBL/GenBank/DDBJ whole genome shotgun (WGS) entry which is preliminary data.</text>
</comment>
<evidence type="ECO:0000313" key="1">
    <source>
        <dbReference type="EMBL" id="RRJ23663.1"/>
    </source>
</evidence>
<reference evidence="1 2" key="1">
    <citation type="submission" date="2018-11" db="EMBL/GenBank/DDBJ databases">
        <title>Draft genome analysis of Rheinheimera mesophila isolated from an industrial waste site.</title>
        <authorList>
            <person name="Yu Q."/>
            <person name="Qi Y."/>
            <person name="Zhang H."/>
            <person name="Lu Y."/>
            <person name="Pu J."/>
        </authorList>
    </citation>
    <scope>NUCLEOTIDE SEQUENCE [LARGE SCALE GENOMIC DNA]</scope>
    <source>
        <strain evidence="1 2">IITR13</strain>
    </source>
</reference>
<gene>
    <name evidence="1" type="ORF">EIK76_06295</name>
</gene>
<dbReference type="EMBL" id="RRCF01000001">
    <property type="protein sequence ID" value="RRJ23663.1"/>
    <property type="molecule type" value="Genomic_DNA"/>
</dbReference>
<sequence>MLEPFIEQKSRQLIFYLSRFLRGHLPHRELHLFVWDTLEEWSQLRVKSWRPETLREQVFWYLLYQIEYWSEPELKQNAHIRRELRYCLSFLHGYGQLPCHCVGVRP</sequence>
<evidence type="ECO:0000313" key="2">
    <source>
        <dbReference type="Proteomes" id="UP000276260"/>
    </source>
</evidence>